<dbReference type="PANTHER" id="PTHR47331">
    <property type="entry name" value="PHD-TYPE DOMAIN-CONTAINING PROTEIN"/>
    <property type="match status" value="1"/>
</dbReference>
<name>A0ABQ9JA68_9CUCU</name>
<dbReference type="PROSITE" id="PS00141">
    <property type="entry name" value="ASP_PROTEASE"/>
    <property type="match status" value="1"/>
</dbReference>
<protein>
    <recommendedName>
        <fullName evidence="3">Peptidase aspartic putative domain-containing protein</fullName>
    </recommendedName>
</protein>
<dbReference type="Gene3D" id="2.40.70.10">
    <property type="entry name" value="Acid Proteases"/>
    <property type="match status" value="1"/>
</dbReference>
<evidence type="ECO:0008006" key="3">
    <source>
        <dbReference type="Google" id="ProtNLM"/>
    </source>
</evidence>
<organism evidence="1 2">
    <name type="scientific">Molorchus minor</name>
    <dbReference type="NCBI Taxonomy" id="1323400"/>
    <lineage>
        <taxon>Eukaryota</taxon>
        <taxon>Metazoa</taxon>
        <taxon>Ecdysozoa</taxon>
        <taxon>Arthropoda</taxon>
        <taxon>Hexapoda</taxon>
        <taxon>Insecta</taxon>
        <taxon>Pterygota</taxon>
        <taxon>Neoptera</taxon>
        <taxon>Endopterygota</taxon>
        <taxon>Coleoptera</taxon>
        <taxon>Polyphaga</taxon>
        <taxon>Cucujiformia</taxon>
        <taxon>Chrysomeloidea</taxon>
        <taxon>Cerambycidae</taxon>
        <taxon>Lamiinae</taxon>
        <taxon>Monochamini</taxon>
        <taxon>Molorchus</taxon>
    </lineage>
</organism>
<gene>
    <name evidence="1" type="ORF">NQ317_008621</name>
</gene>
<reference evidence="1" key="1">
    <citation type="journal article" date="2023" name="Insect Mol. Biol.">
        <title>Genome sequencing provides insights into the evolution of gene families encoding plant cell wall-degrading enzymes in longhorned beetles.</title>
        <authorList>
            <person name="Shin N.R."/>
            <person name="Okamura Y."/>
            <person name="Kirsch R."/>
            <person name="Pauchet Y."/>
        </authorList>
    </citation>
    <scope>NUCLEOTIDE SEQUENCE</scope>
    <source>
        <strain evidence="1">MMC_N1</strain>
    </source>
</reference>
<evidence type="ECO:0000313" key="1">
    <source>
        <dbReference type="EMBL" id="KAJ8974347.1"/>
    </source>
</evidence>
<comment type="caution">
    <text evidence="1">The sequence shown here is derived from an EMBL/GenBank/DDBJ whole genome shotgun (WGS) entry which is preliminary data.</text>
</comment>
<dbReference type="SUPFAM" id="SSF50630">
    <property type="entry name" value="Acid proteases"/>
    <property type="match status" value="1"/>
</dbReference>
<dbReference type="PANTHER" id="PTHR47331:SF1">
    <property type="entry name" value="GAG-LIKE PROTEIN"/>
    <property type="match status" value="1"/>
</dbReference>
<keyword evidence="2" id="KW-1185">Reference proteome</keyword>
<dbReference type="Pfam" id="PF03564">
    <property type="entry name" value="DUF1759"/>
    <property type="match status" value="1"/>
</dbReference>
<dbReference type="InterPro" id="IPR005312">
    <property type="entry name" value="DUF1759"/>
</dbReference>
<sequence>FTTSHITKIESTTPGRKFSSYRENYSKAIESLKSRFGRDDLLVEVYVRELLKLVLRILNDNVTLSVLYDKLEAQLRALETLNVTSDIYAAMLFPLVESCLPEEVLRVWQRNTACDRGCNLKDQLNNLMTFLRREVENEERISLVVSGFEVKQNNVVTNKSVVRGGAREKPRIPTAATLVNREVGIQCIFCDRYGHKMEECFKAKKTNSENETRSFVKCFICEQKHLTVMCPKFDEEQDKNVPSTSKQESGNSVPSVPVENFLTNTTHPEVILQTLKVFVCGQDNKGRSARVLIDTGSQRSYITENLAKEMKYPSTGEVKTVHALFGGDHTAVVTHNLYKLRIRDFNGVYAYACNFDVLDQPVICGAVLPAAKGDWMEELNHKNIQLSDDQAGIVEILIGATGICSEGKVGIKMLGGFQFDVVTKRSILATAHRLFDPIGVSCPTALYLKILLQETWSLKIGWDVQVHEDIEKRFREWVKEVVYLREIKIPRWLAEAVWQKKLLESKWWEGPAWLKEPKDDWPRTNLEFNELEINEEKN</sequence>
<accession>A0ABQ9JA68</accession>
<dbReference type="Pfam" id="PF05380">
    <property type="entry name" value="Peptidase_A17"/>
    <property type="match status" value="1"/>
</dbReference>
<dbReference type="CDD" id="cd00303">
    <property type="entry name" value="retropepsin_like"/>
    <property type="match status" value="1"/>
</dbReference>
<evidence type="ECO:0000313" key="2">
    <source>
        <dbReference type="Proteomes" id="UP001162164"/>
    </source>
</evidence>
<dbReference type="Proteomes" id="UP001162164">
    <property type="component" value="Unassembled WGS sequence"/>
</dbReference>
<dbReference type="InterPro" id="IPR021109">
    <property type="entry name" value="Peptidase_aspartic_dom_sf"/>
</dbReference>
<dbReference type="InterPro" id="IPR008042">
    <property type="entry name" value="Retrotrans_Pao"/>
</dbReference>
<feature type="non-terminal residue" evidence="1">
    <location>
        <position position="1"/>
    </location>
</feature>
<dbReference type="EMBL" id="JAPWTJ010001014">
    <property type="protein sequence ID" value="KAJ8974347.1"/>
    <property type="molecule type" value="Genomic_DNA"/>
</dbReference>
<dbReference type="InterPro" id="IPR001969">
    <property type="entry name" value="Aspartic_peptidase_AS"/>
</dbReference>
<proteinExistence type="predicted"/>